<dbReference type="Proteomes" id="UP000887565">
    <property type="component" value="Unplaced"/>
</dbReference>
<proteinExistence type="predicted"/>
<reference evidence="3" key="1">
    <citation type="submission" date="2022-11" db="UniProtKB">
        <authorList>
            <consortium name="WormBaseParasite"/>
        </authorList>
    </citation>
    <scope>IDENTIFICATION</scope>
</reference>
<keyword evidence="2" id="KW-1185">Reference proteome</keyword>
<keyword evidence="1" id="KW-1133">Transmembrane helix</keyword>
<feature type="transmembrane region" description="Helical" evidence="1">
    <location>
        <begin position="60"/>
        <end position="84"/>
    </location>
</feature>
<name>A0A915L8V0_ROMCU</name>
<keyword evidence="1" id="KW-0472">Membrane</keyword>
<evidence type="ECO:0000256" key="1">
    <source>
        <dbReference type="SAM" id="Phobius"/>
    </source>
</evidence>
<dbReference type="WBParaSite" id="nRc.2.0.1.t46868-RA">
    <property type="protein sequence ID" value="nRc.2.0.1.t46868-RA"/>
    <property type="gene ID" value="nRc.2.0.1.g46868"/>
</dbReference>
<protein>
    <submittedName>
        <fullName evidence="3">Uncharacterized protein</fullName>
    </submittedName>
</protein>
<organism evidence="2 3">
    <name type="scientific">Romanomermis culicivorax</name>
    <name type="common">Nematode worm</name>
    <dbReference type="NCBI Taxonomy" id="13658"/>
    <lineage>
        <taxon>Eukaryota</taxon>
        <taxon>Metazoa</taxon>
        <taxon>Ecdysozoa</taxon>
        <taxon>Nematoda</taxon>
        <taxon>Enoplea</taxon>
        <taxon>Dorylaimia</taxon>
        <taxon>Mermithida</taxon>
        <taxon>Mermithoidea</taxon>
        <taxon>Mermithidae</taxon>
        <taxon>Romanomermis</taxon>
    </lineage>
</organism>
<keyword evidence="1" id="KW-0812">Transmembrane</keyword>
<evidence type="ECO:0000313" key="3">
    <source>
        <dbReference type="WBParaSite" id="nRc.2.0.1.t46868-RA"/>
    </source>
</evidence>
<accession>A0A915L8V0</accession>
<dbReference type="AlphaFoldDB" id="A0A915L8V0"/>
<evidence type="ECO:0000313" key="2">
    <source>
        <dbReference type="Proteomes" id="UP000887565"/>
    </source>
</evidence>
<sequence>MAQKVLSVCANWVNIFGFSALHTESMNILPYRICPERERVLFEKCIIIAARHLKLFSLNIASVFGPMMIVGIGRLVGYFGWFFIGYHDFKAAGVLGVLKPAFTSFCDDRE</sequence>